<name>A0A8S1U4I5_PAROT</name>
<organism evidence="1 2">
    <name type="scientific">Paramecium octaurelia</name>
    <dbReference type="NCBI Taxonomy" id="43137"/>
    <lineage>
        <taxon>Eukaryota</taxon>
        <taxon>Sar</taxon>
        <taxon>Alveolata</taxon>
        <taxon>Ciliophora</taxon>
        <taxon>Intramacronucleata</taxon>
        <taxon>Oligohymenophorea</taxon>
        <taxon>Peniculida</taxon>
        <taxon>Parameciidae</taxon>
        <taxon>Paramecium</taxon>
    </lineage>
</organism>
<keyword evidence="2" id="KW-1185">Reference proteome</keyword>
<evidence type="ECO:0000313" key="2">
    <source>
        <dbReference type="Proteomes" id="UP000683925"/>
    </source>
</evidence>
<protein>
    <submittedName>
        <fullName evidence="1">Uncharacterized protein</fullName>
    </submittedName>
</protein>
<proteinExistence type="predicted"/>
<dbReference type="AlphaFoldDB" id="A0A8S1U4I5"/>
<accession>A0A8S1U4I5</accession>
<gene>
    <name evidence="1" type="ORF">POCTA_138.1.T0370014</name>
</gene>
<evidence type="ECO:0000313" key="1">
    <source>
        <dbReference type="EMBL" id="CAD8159488.1"/>
    </source>
</evidence>
<dbReference type="EMBL" id="CAJJDP010000037">
    <property type="protein sequence ID" value="CAD8159488.1"/>
    <property type="molecule type" value="Genomic_DNA"/>
</dbReference>
<sequence>MPKGTILYQSCRKSIKANQCQFYNKEPLILMAQSQSTLVNSFGRSQIVYPQKQIREVEYGKSRFAVPQLSIRERLFGN</sequence>
<dbReference type="OrthoDB" id="19182at2759"/>
<comment type="caution">
    <text evidence="1">The sequence shown here is derived from an EMBL/GenBank/DDBJ whole genome shotgun (WGS) entry which is preliminary data.</text>
</comment>
<reference evidence="1" key="1">
    <citation type="submission" date="2021-01" db="EMBL/GenBank/DDBJ databases">
        <authorList>
            <consortium name="Genoscope - CEA"/>
            <person name="William W."/>
        </authorList>
    </citation>
    <scope>NUCLEOTIDE SEQUENCE</scope>
</reference>
<dbReference type="Proteomes" id="UP000683925">
    <property type="component" value="Unassembled WGS sequence"/>
</dbReference>